<proteinExistence type="predicted"/>
<evidence type="ECO:0000313" key="1">
    <source>
        <dbReference type="EMBL" id="MDP9615893.1"/>
    </source>
</evidence>
<dbReference type="InterPro" id="IPR036291">
    <property type="entry name" value="NAD(P)-bd_dom_sf"/>
</dbReference>
<keyword evidence="2" id="KW-1185">Reference proteome</keyword>
<dbReference type="Proteomes" id="UP001234880">
    <property type="component" value="Unassembled WGS sequence"/>
</dbReference>
<reference evidence="1 2" key="1">
    <citation type="submission" date="2023-07" db="EMBL/GenBank/DDBJ databases">
        <title>Sequencing the genomes of 1000 actinobacteria strains.</title>
        <authorList>
            <person name="Klenk H.-P."/>
        </authorList>
    </citation>
    <scope>NUCLEOTIDE SEQUENCE [LARGE SCALE GENOMIC DNA]</scope>
    <source>
        <strain evidence="1 2">DSM 41600</strain>
    </source>
</reference>
<dbReference type="InterPro" id="IPR002347">
    <property type="entry name" value="SDR_fam"/>
</dbReference>
<dbReference type="EMBL" id="JAURUE010000002">
    <property type="protein sequence ID" value="MDP9615893.1"/>
    <property type="molecule type" value="Genomic_DNA"/>
</dbReference>
<organism evidence="1 2">
    <name type="scientific">Streptomyces demainii</name>
    <dbReference type="NCBI Taxonomy" id="588122"/>
    <lineage>
        <taxon>Bacteria</taxon>
        <taxon>Bacillati</taxon>
        <taxon>Actinomycetota</taxon>
        <taxon>Actinomycetes</taxon>
        <taxon>Kitasatosporales</taxon>
        <taxon>Streptomycetaceae</taxon>
        <taxon>Streptomyces</taxon>
    </lineage>
</organism>
<evidence type="ECO:0000313" key="2">
    <source>
        <dbReference type="Proteomes" id="UP001234880"/>
    </source>
</evidence>
<comment type="caution">
    <text evidence="1">The sequence shown here is derived from an EMBL/GenBank/DDBJ whole genome shotgun (WGS) entry which is preliminary data.</text>
</comment>
<dbReference type="Gene3D" id="3.40.50.720">
    <property type="entry name" value="NAD(P)-binding Rossmann-like Domain"/>
    <property type="match status" value="1"/>
</dbReference>
<name>A0ABT9L5E4_9ACTN</name>
<dbReference type="Pfam" id="PF13561">
    <property type="entry name" value="adh_short_C2"/>
    <property type="match status" value="1"/>
</dbReference>
<accession>A0ABT9L5E4</accession>
<gene>
    <name evidence="1" type="ORF">JOF35_008231</name>
</gene>
<protein>
    <submittedName>
        <fullName evidence="1">NAD(P)-dependent dehydrogenase (Short-subunit alcohol dehydrogenase family)</fullName>
    </submittedName>
</protein>
<sequence length="36" mass="3670">MGRPEEVAAAVAFLASADSSFVLGANLYVDGGENQI</sequence>
<dbReference type="SUPFAM" id="SSF51735">
    <property type="entry name" value="NAD(P)-binding Rossmann-fold domains"/>
    <property type="match status" value="1"/>
</dbReference>